<dbReference type="SUPFAM" id="SSF50685">
    <property type="entry name" value="Barwin-like endoglucanases"/>
    <property type="match status" value="1"/>
</dbReference>
<evidence type="ECO:0000259" key="2">
    <source>
        <dbReference type="PROSITE" id="PS50842"/>
    </source>
</evidence>
<feature type="domain" description="Expansin-like EG45" evidence="2">
    <location>
        <begin position="51"/>
        <end position="81"/>
    </location>
</feature>
<organism evidence="3 4">
    <name type="scientific">Asparagus officinalis</name>
    <name type="common">Garden asparagus</name>
    <dbReference type="NCBI Taxonomy" id="4686"/>
    <lineage>
        <taxon>Eukaryota</taxon>
        <taxon>Viridiplantae</taxon>
        <taxon>Streptophyta</taxon>
        <taxon>Embryophyta</taxon>
        <taxon>Tracheophyta</taxon>
        <taxon>Spermatophyta</taxon>
        <taxon>Magnoliopsida</taxon>
        <taxon>Liliopsida</taxon>
        <taxon>Asparagales</taxon>
        <taxon>Asparagaceae</taxon>
        <taxon>Asparagoideae</taxon>
        <taxon>Asparagus</taxon>
    </lineage>
</organism>
<dbReference type="AlphaFoldDB" id="A0A5P1E1W1"/>
<dbReference type="InterPro" id="IPR036908">
    <property type="entry name" value="RlpA-like_sf"/>
</dbReference>
<dbReference type="PROSITE" id="PS50842">
    <property type="entry name" value="EXPANSIN_EG45"/>
    <property type="match status" value="1"/>
</dbReference>
<keyword evidence="4" id="KW-1185">Reference proteome</keyword>
<accession>A0A5P1E1W1</accession>
<proteinExistence type="predicted"/>
<dbReference type="EMBL" id="CM007390">
    <property type="protein sequence ID" value="ONK56468.1"/>
    <property type="molecule type" value="Genomic_DNA"/>
</dbReference>
<evidence type="ECO:0000256" key="1">
    <source>
        <dbReference type="SAM" id="SignalP"/>
    </source>
</evidence>
<dbReference type="InterPro" id="IPR007112">
    <property type="entry name" value="Expansin/allergen_DPBB_dom"/>
</dbReference>
<dbReference type="Gene3D" id="2.40.40.10">
    <property type="entry name" value="RlpA-like domain"/>
    <property type="match status" value="1"/>
</dbReference>
<sequence length="110" mass="12134">MSGPYCCCFYLCPLILFLGFDIVESHQIGDQHWRPATATWYGSPEGDGSDGGACGYGDLVDVRPLKARVGAVSPVLFKDGEPHHLLSTGRDGDHNGRVPRRLLRFWPYAL</sequence>
<reference evidence="4" key="1">
    <citation type="journal article" date="2017" name="Nat. Commun.">
        <title>The asparagus genome sheds light on the origin and evolution of a young Y chromosome.</title>
        <authorList>
            <person name="Harkess A."/>
            <person name="Zhou J."/>
            <person name="Xu C."/>
            <person name="Bowers J.E."/>
            <person name="Van der Hulst R."/>
            <person name="Ayyampalayam S."/>
            <person name="Mercati F."/>
            <person name="Riccardi P."/>
            <person name="McKain M.R."/>
            <person name="Kakrana A."/>
            <person name="Tang H."/>
            <person name="Ray J."/>
            <person name="Groenendijk J."/>
            <person name="Arikit S."/>
            <person name="Mathioni S.M."/>
            <person name="Nakano M."/>
            <person name="Shan H."/>
            <person name="Telgmann-Rauber A."/>
            <person name="Kanno A."/>
            <person name="Yue Z."/>
            <person name="Chen H."/>
            <person name="Li W."/>
            <person name="Chen Y."/>
            <person name="Xu X."/>
            <person name="Zhang Y."/>
            <person name="Luo S."/>
            <person name="Chen H."/>
            <person name="Gao J."/>
            <person name="Mao Z."/>
            <person name="Pires J.C."/>
            <person name="Luo M."/>
            <person name="Kudrna D."/>
            <person name="Wing R.A."/>
            <person name="Meyers B.C."/>
            <person name="Yi K."/>
            <person name="Kong H."/>
            <person name="Lavrijsen P."/>
            <person name="Sunseri F."/>
            <person name="Falavigna A."/>
            <person name="Ye Y."/>
            <person name="Leebens-Mack J.H."/>
            <person name="Chen G."/>
        </authorList>
    </citation>
    <scope>NUCLEOTIDE SEQUENCE [LARGE SCALE GENOMIC DNA]</scope>
    <source>
        <strain evidence="4">cv. DH0086</strain>
    </source>
</reference>
<dbReference type="Proteomes" id="UP000243459">
    <property type="component" value="Chromosome 10"/>
</dbReference>
<dbReference type="Gramene" id="ONK56468">
    <property type="protein sequence ID" value="ONK56468"/>
    <property type="gene ID" value="A4U43_C10F9030"/>
</dbReference>
<evidence type="ECO:0000313" key="4">
    <source>
        <dbReference type="Proteomes" id="UP000243459"/>
    </source>
</evidence>
<protein>
    <recommendedName>
        <fullName evidence="2">Expansin-like EG45 domain-containing protein</fullName>
    </recommendedName>
</protein>
<name>A0A5P1E1W1_ASPOF</name>
<keyword evidence="1" id="KW-0732">Signal</keyword>
<feature type="signal peptide" evidence="1">
    <location>
        <begin position="1"/>
        <end position="25"/>
    </location>
</feature>
<feature type="chain" id="PRO_5024378993" description="Expansin-like EG45 domain-containing protein" evidence="1">
    <location>
        <begin position="26"/>
        <end position="110"/>
    </location>
</feature>
<gene>
    <name evidence="3" type="ORF">A4U43_C10F9030</name>
</gene>
<evidence type="ECO:0000313" key="3">
    <source>
        <dbReference type="EMBL" id="ONK56468.1"/>
    </source>
</evidence>